<keyword evidence="1" id="KW-1133">Transmembrane helix</keyword>
<proteinExistence type="predicted"/>
<feature type="transmembrane region" description="Helical" evidence="1">
    <location>
        <begin position="49"/>
        <end position="82"/>
    </location>
</feature>
<organism evidence="2 3">
    <name type="scientific">Tropicimonas aquimaris</name>
    <dbReference type="NCBI Taxonomy" id="914152"/>
    <lineage>
        <taxon>Bacteria</taxon>
        <taxon>Pseudomonadati</taxon>
        <taxon>Pseudomonadota</taxon>
        <taxon>Alphaproteobacteria</taxon>
        <taxon>Rhodobacterales</taxon>
        <taxon>Roseobacteraceae</taxon>
        <taxon>Tropicimonas</taxon>
    </lineage>
</organism>
<keyword evidence="1" id="KW-0472">Membrane</keyword>
<dbReference type="RefSeq" id="WP_386074038.1">
    <property type="nucleotide sequence ID" value="NZ_JBHTJT010000008.1"/>
</dbReference>
<dbReference type="EMBL" id="JBHTJT010000008">
    <property type="protein sequence ID" value="MFD0979718.1"/>
    <property type="molecule type" value="Genomic_DNA"/>
</dbReference>
<sequence length="83" mass="9027">MMTCTVTYPYRLCLALVLRILTGLIVELPAEDLRARISSLPLHAQIPLIGNFIVTLGLATLVFAHAGWGGPIAFWLALALVVR</sequence>
<evidence type="ECO:0000313" key="2">
    <source>
        <dbReference type="EMBL" id="MFD0979718.1"/>
    </source>
</evidence>
<feature type="transmembrane region" description="Helical" evidence="1">
    <location>
        <begin position="12"/>
        <end position="29"/>
    </location>
</feature>
<evidence type="ECO:0000256" key="1">
    <source>
        <dbReference type="SAM" id="Phobius"/>
    </source>
</evidence>
<comment type="caution">
    <text evidence="2">The sequence shown here is derived from an EMBL/GenBank/DDBJ whole genome shotgun (WGS) entry which is preliminary data.</text>
</comment>
<reference evidence="3" key="1">
    <citation type="journal article" date="2019" name="Int. J. Syst. Evol. Microbiol.">
        <title>The Global Catalogue of Microorganisms (GCM) 10K type strain sequencing project: providing services to taxonomists for standard genome sequencing and annotation.</title>
        <authorList>
            <consortium name="The Broad Institute Genomics Platform"/>
            <consortium name="The Broad Institute Genome Sequencing Center for Infectious Disease"/>
            <person name="Wu L."/>
            <person name="Ma J."/>
        </authorList>
    </citation>
    <scope>NUCLEOTIDE SEQUENCE [LARGE SCALE GENOMIC DNA]</scope>
    <source>
        <strain evidence="3">CCUG 60524</strain>
    </source>
</reference>
<gene>
    <name evidence="2" type="ORF">ACFQ2S_08645</name>
</gene>
<dbReference type="Proteomes" id="UP001597108">
    <property type="component" value="Unassembled WGS sequence"/>
</dbReference>
<keyword evidence="1" id="KW-0812">Transmembrane</keyword>
<accession>A0ABW3INN7</accession>
<name>A0ABW3INN7_9RHOB</name>
<evidence type="ECO:0000313" key="3">
    <source>
        <dbReference type="Proteomes" id="UP001597108"/>
    </source>
</evidence>
<protein>
    <recommendedName>
        <fullName evidence="4">DoxX family membrane protein</fullName>
    </recommendedName>
</protein>
<keyword evidence="3" id="KW-1185">Reference proteome</keyword>
<evidence type="ECO:0008006" key="4">
    <source>
        <dbReference type="Google" id="ProtNLM"/>
    </source>
</evidence>